<evidence type="ECO:0000313" key="3">
    <source>
        <dbReference type="Proteomes" id="UP001620645"/>
    </source>
</evidence>
<evidence type="ECO:0000313" key="2">
    <source>
        <dbReference type="EMBL" id="KAL3102556.1"/>
    </source>
</evidence>
<gene>
    <name evidence="2" type="ORF">niasHS_000884</name>
</gene>
<accession>A0ABD2KI11</accession>
<proteinExistence type="predicted"/>
<dbReference type="Proteomes" id="UP001620645">
    <property type="component" value="Unassembled WGS sequence"/>
</dbReference>
<protein>
    <submittedName>
        <fullName evidence="2">Uncharacterized protein</fullName>
    </submittedName>
</protein>
<sequence length="247" mass="26961">MRQNCWPNSSNLTEEAAICSKLQKWRGRKRLNAIRSSSAVPPVQTTESANDTKGKESDDGNCCLDYAACNGSTSETFSTTSSVTSASHQSESKHSSPRLTPNFQNANAVAFVRASASPPQLFPLLDTTNAAEDINSSFCTLSTTATPTTARHPKAETTAQGTDEAPSDGNNPAIFKDKFGKEWRLLVQTDVAQLDQIADQNFLRRKGTPKYDGRICLSYCWSGPSSSAEPCPHRGLFLPERQALFYR</sequence>
<feature type="compositionally biased region" description="Polar residues" evidence="1">
    <location>
        <begin position="34"/>
        <end position="49"/>
    </location>
</feature>
<feature type="compositionally biased region" description="Low complexity" evidence="1">
    <location>
        <begin position="77"/>
        <end position="89"/>
    </location>
</feature>
<feature type="region of interest" description="Disordered" evidence="1">
    <location>
        <begin position="145"/>
        <end position="171"/>
    </location>
</feature>
<dbReference type="AlphaFoldDB" id="A0ABD2KI11"/>
<reference evidence="2 3" key="1">
    <citation type="submission" date="2024-10" db="EMBL/GenBank/DDBJ databases">
        <authorList>
            <person name="Kim D."/>
        </authorList>
    </citation>
    <scope>NUCLEOTIDE SEQUENCE [LARGE SCALE GENOMIC DNA]</scope>
    <source>
        <strain evidence="2">Taebaek</strain>
    </source>
</reference>
<organism evidence="2 3">
    <name type="scientific">Heterodera schachtii</name>
    <name type="common">Sugarbeet cyst nematode worm</name>
    <name type="synonym">Tylenchus schachtii</name>
    <dbReference type="NCBI Taxonomy" id="97005"/>
    <lineage>
        <taxon>Eukaryota</taxon>
        <taxon>Metazoa</taxon>
        <taxon>Ecdysozoa</taxon>
        <taxon>Nematoda</taxon>
        <taxon>Chromadorea</taxon>
        <taxon>Rhabditida</taxon>
        <taxon>Tylenchina</taxon>
        <taxon>Tylenchomorpha</taxon>
        <taxon>Tylenchoidea</taxon>
        <taxon>Heteroderidae</taxon>
        <taxon>Heteroderinae</taxon>
        <taxon>Heterodera</taxon>
    </lineage>
</organism>
<keyword evidence="3" id="KW-1185">Reference proteome</keyword>
<feature type="region of interest" description="Disordered" evidence="1">
    <location>
        <begin position="77"/>
        <end position="100"/>
    </location>
</feature>
<comment type="caution">
    <text evidence="2">The sequence shown here is derived from an EMBL/GenBank/DDBJ whole genome shotgun (WGS) entry which is preliminary data.</text>
</comment>
<evidence type="ECO:0000256" key="1">
    <source>
        <dbReference type="SAM" id="MobiDB-lite"/>
    </source>
</evidence>
<feature type="region of interest" description="Disordered" evidence="1">
    <location>
        <begin position="33"/>
        <end position="57"/>
    </location>
</feature>
<dbReference type="EMBL" id="JBICCN010000023">
    <property type="protein sequence ID" value="KAL3102556.1"/>
    <property type="molecule type" value="Genomic_DNA"/>
</dbReference>
<name>A0ABD2KI11_HETSC</name>